<dbReference type="AlphaFoldDB" id="A0A437K2S0"/>
<name>A0A437K2S0_9BACI</name>
<dbReference type="PANTHER" id="PTHR30330:SF1">
    <property type="entry name" value="AMINO-ACID CARRIER PROTEIN ALST"/>
    <property type="match status" value="1"/>
</dbReference>
<dbReference type="Pfam" id="PF01235">
    <property type="entry name" value="Na_Ala_symp"/>
    <property type="match status" value="1"/>
</dbReference>
<evidence type="ECO:0000313" key="11">
    <source>
        <dbReference type="Proteomes" id="UP000288024"/>
    </source>
</evidence>
<evidence type="ECO:0000256" key="3">
    <source>
        <dbReference type="ARBA" id="ARBA00022448"/>
    </source>
</evidence>
<feature type="transmembrane region" description="Helical" evidence="9">
    <location>
        <begin position="239"/>
        <end position="262"/>
    </location>
</feature>
<reference evidence="10 11" key="1">
    <citation type="submission" date="2019-01" db="EMBL/GenBank/DDBJ databases">
        <title>Bacillus sp. M5HDSG1-1, whole genome shotgun sequence.</title>
        <authorList>
            <person name="Tuo L."/>
        </authorList>
    </citation>
    <scope>NUCLEOTIDE SEQUENCE [LARGE SCALE GENOMIC DNA]</scope>
    <source>
        <strain evidence="10 11">M5HDSG1-1</strain>
    </source>
</reference>
<feature type="transmembrane region" description="Helical" evidence="9">
    <location>
        <begin position="100"/>
        <end position="120"/>
    </location>
</feature>
<evidence type="ECO:0000256" key="2">
    <source>
        <dbReference type="ARBA" id="ARBA00009261"/>
    </source>
</evidence>
<evidence type="ECO:0000256" key="4">
    <source>
        <dbReference type="ARBA" id="ARBA00022475"/>
    </source>
</evidence>
<keyword evidence="11" id="KW-1185">Reference proteome</keyword>
<dbReference type="FunFam" id="1.20.1740.10:FF:000004">
    <property type="entry name" value="Sodium:alanine symporter family protein"/>
    <property type="match status" value="1"/>
</dbReference>
<evidence type="ECO:0000256" key="6">
    <source>
        <dbReference type="ARBA" id="ARBA00022847"/>
    </source>
</evidence>
<dbReference type="InterPro" id="IPR001463">
    <property type="entry name" value="Na/Ala_symport"/>
</dbReference>
<dbReference type="Gene3D" id="1.20.1740.10">
    <property type="entry name" value="Amino acid/polyamine transporter I"/>
    <property type="match status" value="1"/>
</dbReference>
<evidence type="ECO:0000256" key="7">
    <source>
        <dbReference type="ARBA" id="ARBA00022989"/>
    </source>
</evidence>
<keyword evidence="5 9" id="KW-0812">Transmembrane</keyword>
<feature type="transmembrane region" description="Helical" evidence="9">
    <location>
        <begin position="297"/>
        <end position="319"/>
    </location>
</feature>
<dbReference type="Proteomes" id="UP000288024">
    <property type="component" value="Unassembled WGS sequence"/>
</dbReference>
<feature type="transmembrane region" description="Helical" evidence="9">
    <location>
        <begin position="15"/>
        <end position="38"/>
    </location>
</feature>
<organism evidence="10 11">
    <name type="scientific">Niallia taxi</name>
    <dbReference type="NCBI Taxonomy" id="2499688"/>
    <lineage>
        <taxon>Bacteria</taxon>
        <taxon>Bacillati</taxon>
        <taxon>Bacillota</taxon>
        <taxon>Bacilli</taxon>
        <taxon>Bacillales</taxon>
        <taxon>Bacillaceae</taxon>
        <taxon>Niallia</taxon>
    </lineage>
</organism>
<accession>A0A437K2S0</accession>
<evidence type="ECO:0000256" key="9">
    <source>
        <dbReference type="RuleBase" id="RU363064"/>
    </source>
</evidence>
<dbReference type="PROSITE" id="PS00873">
    <property type="entry name" value="NA_ALANINE_SYMP"/>
    <property type="match status" value="1"/>
</dbReference>
<comment type="caution">
    <text evidence="10">The sequence shown here is derived from an EMBL/GenBank/DDBJ whole genome shotgun (WGS) entry which is preliminary data.</text>
</comment>
<keyword evidence="7 9" id="KW-1133">Transmembrane helix</keyword>
<proteinExistence type="inferred from homology"/>
<feature type="transmembrane region" description="Helical" evidence="9">
    <location>
        <begin position="412"/>
        <end position="432"/>
    </location>
</feature>
<sequence>MNIIEKLITGGNTLLWGYVLIAVLLLLGIYFTIGSKFAQVRYLREMFRLLRVKEKNPENTSKKQISSLQAFFVGAGTRIGTGNLAGVAIALAIGGPGAVFWMWMVAILGSASSFVENTLAQIYKAKDNGQFKGGPAYYMKKQLNKKWMSFIFAVMMILSYGTTFNAVQSNTIAVALENSFGISPVIAGIALVILTSLVVFGGIKRIADISSIIVPFMAFGYILLAVFVVITNITEIPQVLSLIFKSAFGMEQVVGGGIAAAIMNGVKRGLFSNGAGIGGDPIAAATASVSHPAKQGFIQALGVFFDTLLVCSATAFIILTSDAYGSGLTGIELSQAAMVEHFGTWGGIFLGIAIFLFAFTSIIGCYYYGEANLPFISKSKTFLNFYRILALGMVMFGAVANLQIVWDLADLTMAIMALVNLVAIAILGPIAFKALDHYMKQRRLGKEPVFYRDDIKGLKGVEAWPIRKKKTMNNVV</sequence>
<evidence type="ECO:0000256" key="8">
    <source>
        <dbReference type="ARBA" id="ARBA00023136"/>
    </source>
</evidence>
<feature type="transmembrane region" description="Helical" evidence="9">
    <location>
        <begin position="212"/>
        <end position="233"/>
    </location>
</feature>
<evidence type="ECO:0000256" key="5">
    <source>
        <dbReference type="ARBA" id="ARBA00022692"/>
    </source>
</evidence>
<keyword evidence="6 9" id="KW-0769">Symport</keyword>
<evidence type="ECO:0000256" key="1">
    <source>
        <dbReference type="ARBA" id="ARBA00004651"/>
    </source>
</evidence>
<evidence type="ECO:0000313" key="10">
    <source>
        <dbReference type="EMBL" id="RVT56257.1"/>
    </source>
</evidence>
<dbReference type="NCBIfam" id="TIGR00835">
    <property type="entry name" value="agcS"/>
    <property type="match status" value="1"/>
</dbReference>
<dbReference type="GO" id="GO:0005886">
    <property type="term" value="C:plasma membrane"/>
    <property type="evidence" value="ECO:0007669"/>
    <property type="project" value="UniProtKB-SubCell"/>
</dbReference>
<feature type="transmembrane region" description="Helical" evidence="9">
    <location>
        <begin position="70"/>
        <end position="94"/>
    </location>
</feature>
<feature type="transmembrane region" description="Helical" evidence="9">
    <location>
        <begin position="388"/>
        <end position="406"/>
    </location>
</feature>
<gene>
    <name evidence="10" type="ORF">EM808_27975</name>
</gene>
<dbReference type="PRINTS" id="PR00175">
    <property type="entry name" value="NAALASMPORT"/>
</dbReference>
<feature type="transmembrane region" description="Helical" evidence="9">
    <location>
        <begin position="179"/>
        <end position="200"/>
    </location>
</feature>
<comment type="similarity">
    <text evidence="2 9">Belongs to the alanine or glycine:cation symporter (AGCS) (TC 2.A.25) family.</text>
</comment>
<dbReference type="PANTHER" id="PTHR30330">
    <property type="entry name" value="AGSS FAMILY TRANSPORTER, SODIUM-ALANINE"/>
    <property type="match status" value="1"/>
</dbReference>
<keyword evidence="3 9" id="KW-0813">Transport</keyword>
<dbReference type="GO" id="GO:0005283">
    <property type="term" value="F:amino acid:sodium symporter activity"/>
    <property type="evidence" value="ECO:0007669"/>
    <property type="project" value="InterPro"/>
</dbReference>
<keyword evidence="4 9" id="KW-1003">Cell membrane</keyword>
<feature type="transmembrane region" description="Helical" evidence="9">
    <location>
        <begin position="348"/>
        <end position="368"/>
    </location>
</feature>
<protein>
    <submittedName>
        <fullName evidence="10">Alanine:cation symporter family protein</fullName>
    </submittedName>
</protein>
<keyword evidence="8 9" id="KW-0472">Membrane</keyword>
<dbReference type="EMBL" id="RZTZ01000035">
    <property type="protein sequence ID" value="RVT56257.1"/>
    <property type="molecule type" value="Genomic_DNA"/>
</dbReference>
<comment type="subcellular location">
    <subcellularLocation>
        <location evidence="1 9">Cell membrane</location>
        <topology evidence="1 9">Multi-pass membrane protein</topology>
    </subcellularLocation>
</comment>
<feature type="transmembrane region" description="Helical" evidence="9">
    <location>
        <begin position="147"/>
        <end position="167"/>
    </location>
</feature>